<organism evidence="2">
    <name type="scientific">Brassica cretica</name>
    <name type="common">Mustard</name>
    <dbReference type="NCBI Taxonomy" id="69181"/>
    <lineage>
        <taxon>Eukaryota</taxon>
        <taxon>Viridiplantae</taxon>
        <taxon>Streptophyta</taxon>
        <taxon>Embryophyta</taxon>
        <taxon>Tracheophyta</taxon>
        <taxon>Spermatophyta</taxon>
        <taxon>Magnoliopsida</taxon>
        <taxon>eudicotyledons</taxon>
        <taxon>Gunneridae</taxon>
        <taxon>Pentapetalae</taxon>
        <taxon>rosids</taxon>
        <taxon>malvids</taxon>
        <taxon>Brassicales</taxon>
        <taxon>Brassicaceae</taxon>
        <taxon>Brassiceae</taxon>
        <taxon>Brassica</taxon>
    </lineage>
</organism>
<reference evidence="2" key="1">
    <citation type="submission" date="2019-12" db="EMBL/GenBank/DDBJ databases">
        <title>Genome sequencing and annotation of Brassica cretica.</title>
        <authorList>
            <person name="Studholme D.J."/>
            <person name="Sarris P.F."/>
        </authorList>
    </citation>
    <scope>NUCLEOTIDE SEQUENCE</scope>
    <source>
        <strain evidence="2">PFS-102/07</strain>
        <tissue evidence="2">Leaf</tissue>
    </source>
</reference>
<dbReference type="EMBL" id="QGKY02000246">
    <property type="protein sequence ID" value="KAF2587498.1"/>
    <property type="molecule type" value="Genomic_DNA"/>
</dbReference>
<dbReference type="InterPro" id="IPR029058">
    <property type="entry name" value="AB_hydrolase_fold"/>
</dbReference>
<name>A0A8S9K0W4_BRACR</name>
<feature type="signal peptide" evidence="1">
    <location>
        <begin position="1"/>
        <end position="18"/>
    </location>
</feature>
<sequence length="377" mass="43288">MMFLLLAIVGLISYYVYKSIKPPPPIPLPENVSKKSLRVKLSDGRHIAYRELGCPKDEAKHKIIIIHGYANSKEVDLYTTQEMIDEFKIYFLFFDRAGHGESDPNPSRTLKTDTYDIEELADKLQLGPKFHVLGMSLGAYPVYGCLKYIPHSYYVYKSIKPPPPIPLPENVSKKSLRVKLSDGRHIAYRELGCPKDEAKHKIIIIHGYANSKEVDLYTTQEMIDEFKIYFLFFDRAGHGESDPNPSRTLKTDTYDIEELADKLQLGPKFHVLGMSLGAYPVYGCLKYIPHSCYQDIIAGYGNWEFDPTELSNPFTDTNKGSVHMWCALDDKQILRDVLVYICDKLPWIKFHEVPRVGHWIIHEKHHFEAITKAACTE</sequence>
<dbReference type="PANTHER" id="PTHR45763:SF15">
    <property type="entry name" value="ALPHA_BETA-HYDROLASES SUPERFAMILY PROTEIN"/>
    <property type="match status" value="1"/>
</dbReference>
<dbReference type="PANTHER" id="PTHR45763">
    <property type="entry name" value="HYDROLASE, ALPHA/BETA FOLD FAMILY PROTEIN, EXPRESSED-RELATED"/>
    <property type="match status" value="1"/>
</dbReference>
<comment type="caution">
    <text evidence="2">The sequence shown here is derived from an EMBL/GenBank/DDBJ whole genome shotgun (WGS) entry which is preliminary data.</text>
</comment>
<feature type="chain" id="PRO_5035886869" description="AB hydrolase-1 domain-containing protein" evidence="1">
    <location>
        <begin position="19"/>
        <end position="377"/>
    </location>
</feature>
<dbReference type="SUPFAM" id="SSF53474">
    <property type="entry name" value="alpha/beta-Hydrolases"/>
    <property type="match status" value="2"/>
</dbReference>
<evidence type="ECO:0008006" key="3">
    <source>
        <dbReference type="Google" id="ProtNLM"/>
    </source>
</evidence>
<accession>A0A8S9K0W4</accession>
<evidence type="ECO:0000313" key="2">
    <source>
        <dbReference type="EMBL" id="KAF2587498.1"/>
    </source>
</evidence>
<proteinExistence type="predicted"/>
<dbReference type="AlphaFoldDB" id="A0A8S9K0W4"/>
<protein>
    <recommendedName>
        <fullName evidence="3">AB hydrolase-1 domain-containing protein</fullName>
    </recommendedName>
</protein>
<keyword evidence="1" id="KW-0732">Signal</keyword>
<evidence type="ECO:0000256" key="1">
    <source>
        <dbReference type="SAM" id="SignalP"/>
    </source>
</evidence>
<gene>
    <name evidence="2" type="ORF">F2Q70_00037815</name>
</gene>
<dbReference type="Gene3D" id="3.40.50.1820">
    <property type="entry name" value="alpha/beta hydrolase"/>
    <property type="match status" value="2"/>
</dbReference>